<evidence type="ECO:0000313" key="4">
    <source>
        <dbReference type="Proteomes" id="UP000593735"/>
    </source>
</evidence>
<dbReference type="EMBL" id="CP063767">
    <property type="protein sequence ID" value="QOY60389.1"/>
    <property type="molecule type" value="Genomic_DNA"/>
</dbReference>
<sequence length="369" mass="40426">MTDEKPTMMTYIKATPEQLATNTRDAHDITRSLVDAYVSGGYERVVIVACGSSANGSQCALPLMIKYLRQDVQVVPPETFNCCKHALGKTDFVFAVSQSGCSTNTIATLDRLREMGRLSIGLTGNVGADFKDHADLLVDWCVGTENVGYVTKGVTTLAQFLMLFALGASQAKGLTSDRDYAAVMAEMAQVSERHEVVQRETNEFYERNRAALTSLGAVYSCGFAQGYGVACESALKIGETIKVPSFAYEAEEYIHGPHLQLTPKYTAFFYDDLGVCGERLHTIYRATRTVTDYAYAVTNSPEVDDAHAVRLPFEIGEPLLAPLYVLPFCQTIAFRASTELSSWDSHPLLSQFGDIAATKTKSISQVMPY</sequence>
<dbReference type="InterPro" id="IPR035466">
    <property type="entry name" value="GlmS/AgaS_SIS"/>
</dbReference>
<dbReference type="Gene3D" id="3.40.50.10490">
    <property type="entry name" value="Glucose-6-phosphate isomerase like protein, domain 1"/>
    <property type="match status" value="2"/>
</dbReference>
<protein>
    <submittedName>
        <fullName evidence="3">SIS domain-containing protein</fullName>
    </submittedName>
</protein>
<feature type="domain" description="SIS" evidence="2">
    <location>
        <begin position="33"/>
        <end position="179"/>
    </location>
</feature>
<evidence type="ECO:0000259" key="2">
    <source>
        <dbReference type="PROSITE" id="PS51464"/>
    </source>
</evidence>
<organism evidence="3 4">
    <name type="scientific">Thermophilibacter immobilis</name>
    <dbReference type="NCBI Taxonomy" id="2779519"/>
    <lineage>
        <taxon>Bacteria</taxon>
        <taxon>Bacillati</taxon>
        <taxon>Actinomycetota</taxon>
        <taxon>Coriobacteriia</taxon>
        <taxon>Coriobacteriales</taxon>
        <taxon>Atopobiaceae</taxon>
        <taxon>Thermophilibacter</taxon>
    </lineage>
</organism>
<dbReference type="Proteomes" id="UP000593735">
    <property type="component" value="Chromosome"/>
</dbReference>
<proteinExistence type="predicted"/>
<reference evidence="3 4" key="1">
    <citation type="submission" date="2020-10" db="EMBL/GenBank/DDBJ databases">
        <title>Olsenella immobilis sp.nov., isolated from the mud in a fermentation cellar used for the production of Chinese strong-flavoured liquor.</title>
        <authorList>
            <person name="Lu L."/>
        </authorList>
    </citation>
    <scope>NUCLEOTIDE SEQUENCE [LARGE SCALE GENOMIC DNA]</scope>
    <source>
        <strain evidence="3 4">LZLJ-2</strain>
    </source>
</reference>
<dbReference type="CDD" id="cd05008">
    <property type="entry name" value="SIS_GlmS_GlmD_1"/>
    <property type="match status" value="1"/>
</dbReference>
<dbReference type="GO" id="GO:0004360">
    <property type="term" value="F:glutamine-fructose-6-phosphate transaminase (isomerizing) activity"/>
    <property type="evidence" value="ECO:0007669"/>
    <property type="project" value="TreeGrafter"/>
</dbReference>
<keyword evidence="1" id="KW-0677">Repeat</keyword>
<dbReference type="SUPFAM" id="SSF53697">
    <property type="entry name" value="SIS domain"/>
    <property type="match status" value="1"/>
</dbReference>
<dbReference type="InterPro" id="IPR001347">
    <property type="entry name" value="SIS_dom"/>
</dbReference>
<dbReference type="GO" id="GO:0006047">
    <property type="term" value="P:UDP-N-acetylglucosamine metabolic process"/>
    <property type="evidence" value="ECO:0007669"/>
    <property type="project" value="TreeGrafter"/>
</dbReference>
<dbReference type="PROSITE" id="PS51464">
    <property type="entry name" value="SIS"/>
    <property type="match status" value="1"/>
</dbReference>
<name>A0A7S7M809_9ACTN</name>
<dbReference type="PANTHER" id="PTHR10937:SF17">
    <property type="entry name" value="GLUCOSAMINE-FRUCTOSE-6-PHOSPHATE AMINOTRANSFERASE"/>
    <property type="match status" value="1"/>
</dbReference>
<dbReference type="GO" id="GO:0097367">
    <property type="term" value="F:carbohydrate derivative binding"/>
    <property type="evidence" value="ECO:0007669"/>
    <property type="project" value="InterPro"/>
</dbReference>
<dbReference type="InterPro" id="IPR046348">
    <property type="entry name" value="SIS_dom_sf"/>
</dbReference>
<evidence type="ECO:0000313" key="3">
    <source>
        <dbReference type="EMBL" id="QOY60389.1"/>
    </source>
</evidence>
<dbReference type="GO" id="GO:0006487">
    <property type="term" value="P:protein N-linked glycosylation"/>
    <property type="evidence" value="ECO:0007669"/>
    <property type="project" value="TreeGrafter"/>
</dbReference>
<gene>
    <name evidence="3" type="ORF">INP52_08260</name>
</gene>
<keyword evidence="4" id="KW-1185">Reference proteome</keyword>
<dbReference type="AlphaFoldDB" id="A0A7S7M809"/>
<dbReference type="PANTHER" id="PTHR10937">
    <property type="entry name" value="GLUCOSAMINE--FRUCTOSE-6-PHOSPHATE AMINOTRANSFERASE, ISOMERIZING"/>
    <property type="match status" value="1"/>
</dbReference>
<dbReference type="KEGG" id="tio:INP52_08260"/>
<dbReference type="RefSeq" id="WP_194370784.1">
    <property type="nucleotide sequence ID" value="NZ_CP063767.1"/>
</dbReference>
<evidence type="ECO:0000256" key="1">
    <source>
        <dbReference type="ARBA" id="ARBA00022737"/>
    </source>
</evidence>
<dbReference type="GO" id="GO:0006002">
    <property type="term" value="P:fructose 6-phosphate metabolic process"/>
    <property type="evidence" value="ECO:0007669"/>
    <property type="project" value="TreeGrafter"/>
</dbReference>
<accession>A0A7S7M809</accession>